<dbReference type="AlphaFoldDB" id="A0A1H9I3F1"/>
<dbReference type="STRING" id="355243.SAMN03080615_02402"/>
<protein>
    <submittedName>
        <fullName evidence="3">Replication region DNA-binding N-term</fullName>
    </submittedName>
</protein>
<dbReference type="RefSeq" id="WP_091358378.1">
    <property type="nucleotide sequence ID" value="NZ_AP025284.1"/>
</dbReference>
<organism evidence="3 4">
    <name type="scientific">Amphritea atlantica</name>
    <dbReference type="NCBI Taxonomy" id="355243"/>
    <lineage>
        <taxon>Bacteria</taxon>
        <taxon>Pseudomonadati</taxon>
        <taxon>Pseudomonadota</taxon>
        <taxon>Gammaproteobacteria</taxon>
        <taxon>Oceanospirillales</taxon>
        <taxon>Oceanospirillaceae</taxon>
        <taxon>Amphritea</taxon>
    </lineage>
</organism>
<feature type="compositionally biased region" description="Basic and acidic residues" evidence="1">
    <location>
        <begin position="103"/>
        <end position="113"/>
    </location>
</feature>
<keyword evidence="4" id="KW-1185">Reference proteome</keyword>
<feature type="region of interest" description="Disordered" evidence="1">
    <location>
        <begin position="100"/>
        <end position="120"/>
    </location>
</feature>
<dbReference type="InterPro" id="IPR021104">
    <property type="entry name" value="KfrA_DNA-bd_N"/>
</dbReference>
<feature type="compositionally biased region" description="Low complexity" evidence="1">
    <location>
        <begin position="281"/>
        <end position="290"/>
    </location>
</feature>
<reference evidence="4" key="1">
    <citation type="submission" date="2016-10" db="EMBL/GenBank/DDBJ databases">
        <authorList>
            <person name="Varghese N."/>
            <person name="Submissions S."/>
        </authorList>
    </citation>
    <scope>NUCLEOTIDE SEQUENCE [LARGE SCALE GENOMIC DNA]</scope>
    <source>
        <strain evidence="4">DSM 18887</strain>
    </source>
</reference>
<feature type="region of interest" description="Disordered" evidence="1">
    <location>
        <begin position="270"/>
        <end position="296"/>
    </location>
</feature>
<evidence type="ECO:0000256" key="1">
    <source>
        <dbReference type="SAM" id="MobiDB-lite"/>
    </source>
</evidence>
<dbReference type="EMBL" id="FOGB01000006">
    <property type="protein sequence ID" value="SEQ69058.1"/>
    <property type="molecule type" value="Genomic_DNA"/>
</dbReference>
<feature type="domain" description="KfrA N-terminal DNA-binding" evidence="2">
    <location>
        <begin position="8"/>
        <end position="123"/>
    </location>
</feature>
<dbReference type="Proteomes" id="UP000198749">
    <property type="component" value="Unassembled WGS sequence"/>
</dbReference>
<evidence type="ECO:0000313" key="3">
    <source>
        <dbReference type="EMBL" id="SEQ69058.1"/>
    </source>
</evidence>
<proteinExistence type="predicted"/>
<feature type="compositionally biased region" description="Basic and acidic residues" evidence="1">
    <location>
        <begin position="270"/>
        <end position="280"/>
    </location>
</feature>
<dbReference type="OrthoDB" id="6113574at2"/>
<keyword evidence="3" id="KW-0238">DNA-binding</keyword>
<gene>
    <name evidence="3" type="ORF">SAMN03080615_02402</name>
</gene>
<evidence type="ECO:0000259" key="2">
    <source>
        <dbReference type="Pfam" id="PF11740"/>
    </source>
</evidence>
<accession>A0A1H9I3F1</accession>
<evidence type="ECO:0000313" key="4">
    <source>
        <dbReference type="Proteomes" id="UP000198749"/>
    </source>
</evidence>
<name>A0A1H9I3F1_9GAMM</name>
<dbReference type="GO" id="GO:0003677">
    <property type="term" value="F:DNA binding"/>
    <property type="evidence" value="ECO:0007669"/>
    <property type="project" value="UniProtKB-KW"/>
</dbReference>
<dbReference type="Pfam" id="PF11740">
    <property type="entry name" value="KfrA_N"/>
    <property type="match status" value="1"/>
</dbReference>
<sequence>MSQQINTEEFNKAADAILKNGKAPTTTELAKLFGVEPEQLEGLLSQWWTVLPDRMRMFGDSTPRMPELPESLVHSFESMWQLAVQEAQSALSTDKQYQQLASEDARRQSESELFKAQSQQAEMDQNYRDLQQQLLQEKHQVEVLDAEISVLKINLTTATSEQKAEEQRRLNVEQELNLLQKKIDDSKRTFDQRIIEEQRHGLDQVAKAEADTRYYRSALEKFRDECGRKESALTKDIHNLQAVVAKKDVKLETYKNQIKSLETELKRYKTEDSQSLRERSQLSSQLLSEQNRSKRLEDKVDEMKEELKRVNQKNLLAVNDASRRENMLRGQLKDKAEEVMRATARLSTLEKKMTTYEEEIRKLRSRLT</sequence>